<reference evidence="6" key="1">
    <citation type="submission" date="2021-01" db="EMBL/GenBank/DDBJ databases">
        <authorList>
            <person name="Eckstrom K.M.E."/>
        </authorList>
    </citation>
    <scope>NUCLEOTIDE SEQUENCE</scope>
    <source>
        <strain evidence="6">UVCC 0001</strain>
    </source>
</reference>
<keyword evidence="7" id="KW-1185">Reference proteome</keyword>
<accession>A0AAD9MGL4</accession>
<dbReference type="InterPro" id="IPR008990">
    <property type="entry name" value="Elect_transpt_acc-like_dom_sf"/>
</dbReference>
<dbReference type="Pfam" id="PF02941">
    <property type="entry name" value="FeThRed_A"/>
    <property type="match status" value="1"/>
</dbReference>
<dbReference type="PANTHER" id="PTHR46937:SF4">
    <property type="entry name" value="FERREDOXIN-THIOREDOXIN REDUCTASE SUBUNIT A1, CHLOROPLASTIC"/>
    <property type="match status" value="1"/>
</dbReference>
<organism evidence="6 7">
    <name type="scientific">Prototheca wickerhamii</name>
    <dbReference type="NCBI Taxonomy" id="3111"/>
    <lineage>
        <taxon>Eukaryota</taxon>
        <taxon>Viridiplantae</taxon>
        <taxon>Chlorophyta</taxon>
        <taxon>core chlorophytes</taxon>
        <taxon>Trebouxiophyceae</taxon>
        <taxon>Chlorellales</taxon>
        <taxon>Chlorellaceae</taxon>
        <taxon>Prototheca</taxon>
    </lineage>
</organism>
<comment type="subunit">
    <text evidence="2">Heterodimer of subunit A (variable subunit) and subunit B (catalytic subunit). Heterodimeric FTR forms a complex with ferredoxin and thioredoxin.</text>
</comment>
<evidence type="ECO:0000256" key="4">
    <source>
        <dbReference type="ARBA" id="ARBA00034490"/>
    </source>
</evidence>
<comment type="caution">
    <text evidence="6">The sequence shown here is derived from an EMBL/GenBank/DDBJ whole genome shotgun (WGS) entry which is preliminary data.</text>
</comment>
<keyword evidence="1" id="KW-0560">Oxidoreductase</keyword>
<dbReference type="EMBL" id="JASFZW010000007">
    <property type="protein sequence ID" value="KAK2077174.1"/>
    <property type="molecule type" value="Genomic_DNA"/>
</dbReference>
<evidence type="ECO:0000313" key="7">
    <source>
        <dbReference type="Proteomes" id="UP001255856"/>
    </source>
</evidence>
<dbReference type="Gene3D" id="2.30.30.50">
    <property type="match status" value="1"/>
</dbReference>
<dbReference type="InterPro" id="IPR044166">
    <property type="entry name" value="FTRV"/>
</dbReference>
<name>A0AAD9MGL4_PROWI</name>
<gene>
    <name evidence="6" type="ORF">QBZ16_004808</name>
</gene>
<comment type="similarity">
    <text evidence="4">Belongs to the ferredoxin thioredoxin reductase alpha subunit family.</text>
</comment>
<dbReference type="InterPro" id="IPR004207">
    <property type="entry name" value="Fd_thioredoxin_Rdtase_alpha"/>
</dbReference>
<evidence type="ECO:0000256" key="1">
    <source>
        <dbReference type="ARBA" id="ARBA00023002"/>
    </source>
</evidence>
<dbReference type="PANTHER" id="PTHR46937">
    <property type="entry name" value="FERREDOXIN-THIOREDOXIN REDUCTASE, VARIABLE CHAIN"/>
    <property type="match status" value="1"/>
</dbReference>
<dbReference type="SUPFAM" id="SSF50090">
    <property type="entry name" value="Electron transport accessory proteins"/>
    <property type="match status" value="1"/>
</dbReference>
<dbReference type="GO" id="GO:0015979">
    <property type="term" value="P:photosynthesis"/>
    <property type="evidence" value="ECO:0007669"/>
    <property type="project" value="InterPro"/>
</dbReference>
<proteinExistence type="inferred from homology"/>
<evidence type="ECO:0000259" key="5">
    <source>
        <dbReference type="Pfam" id="PF02941"/>
    </source>
</evidence>
<feature type="domain" description="Ferredoxin thioredoxin reductase alpha chain" evidence="5">
    <location>
        <begin position="5"/>
        <end position="77"/>
    </location>
</feature>
<dbReference type="Proteomes" id="UP001255856">
    <property type="component" value="Unassembled WGS sequence"/>
</dbReference>
<evidence type="ECO:0000256" key="3">
    <source>
        <dbReference type="ARBA" id="ARBA00034474"/>
    </source>
</evidence>
<dbReference type="GO" id="GO:0016491">
    <property type="term" value="F:oxidoreductase activity"/>
    <property type="evidence" value="ECO:0007669"/>
    <property type="project" value="UniProtKB-KW"/>
</dbReference>
<comment type="function">
    <text evidence="3">Variable subunit of the ferredoxin-thioredoxin reductase (FTR), which catalyzes the two-electron reduction of thioredoxins by the electrons provided by reduced ferredoxin.</text>
</comment>
<sequence length="82" mass="9124">MASEGSRVRVTAPIRVYHSLKYRKGLDIQGLEGRVLTNVMHFKGKTLSATKPWKTALEAKDPAGAPMKLTVHLSENEFEVTE</sequence>
<dbReference type="AlphaFoldDB" id="A0AAD9MGL4"/>
<evidence type="ECO:0000256" key="2">
    <source>
        <dbReference type="ARBA" id="ARBA00026011"/>
    </source>
</evidence>
<protein>
    <recommendedName>
        <fullName evidence="5">Ferredoxin thioredoxin reductase alpha chain domain-containing protein</fullName>
    </recommendedName>
</protein>
<evidence type="ECO:0000313" key="6">
    <source>
        <dbReference type="EMBL" id="KAK2077174.1"/>
    </source>
</evidence>